<sequence>MRPLAPLALTLLLTACGDGESLLPPDARLPDGGRYRGEVVNGLLQGQGRIDYPNGSWYAGQFKNGQWHGQGEWHGSNGEVYIGHFEQGLFNGQGSLTTHNSSYVGGFKNGRREGEGTLKEGSMSYRGEFHDDEFSGLGHLELDDGSQYEGQFANGKPNGEGKRSDSTGNEFSGHFVNGQLEGNGTFNSADGDQYAGGFKNNQLNGKGRYENADGDVWIGDFKDGALTGKGELIGVDGSHYRGQFSEWRFNGPGHLSMTDGSTYIGDFAADTYQGNGTLTASDGTVESGFWINGQRVRDAQGGLLPDTLELGLLNQGQLLNQALQAVPASTPAIELYSLVVAGDGKQSVFMREADYVTDMLASRFGSRGHITLVNHRDHLMDRPMATRENLHRAAKTLAERTGPEDLVFIYLTSHGTQDHELVLDQPRLELADLPADELAAALEPLKNRDKVIVISSCYSGGFIPALKDERTLIMTASRTDRVSFGCSEEADFTYFGNALFAQALNQTDDLQKAFKLAKEAIAEREQTDGYEASEPQMWAPKGVLNHWQRLRQQQAKRALQ</sequence>
<dbReference type="Proteomes" id="UP000441404">
    <property type="component" value="Unassembled WGS sequence"/>
</dbReference>
<accession>A0A0J6IFT2</accession>
<feature type="region of interest" description="Disordered" evidence="2">
    <location>
        <begin position="145"/>
        <end position="188"/>
    </location>
</feature>
<dbReference type="Gene3D" id="3.40.50.1460">
    <property type="match status" value="1"/>
</dbReference>
<dbReference type="Pfam" id="PF01650">
    <property type="entry name" value="Peptidase_C13"/>
    <property type="match status" value="2"/>
</dbReference>
<gene>
    <name evidence="4" type="ORF">GHO39_10660</name>
    <name evidence="3" type="ORF">GHO40_02070</name>
</gene>
<reference evidence="5 6" key="1">
    <citation type="submission" date="2019-10" db="EMBL/GenBank/DDBJ databases">
        <title>Evaluation of single-gene subtyping targets for Pseudomonas.</title>
        <authorList>
            <person name="Reichler S.J."/>
            <person name="Orsi R.H."/>
            <person name="Wiedmann M."/>
            <person name="Martin N.H."/>
            <person name="Murphy S.I."/>
        </authorList>
    </citation>
    <scope>NUCLEOTIDE SEQUENCE [LARGE SCALE GENOMIC DNA]</scope>
    <source>
        <strain evidence="4 6">FSL R10-3254</strain>
        <strain evidence="3 5">FSL R10-3257</strain>
    </source>
</reference>
<dbReference type="SUPFAM" id="SSF82185">
    <property type="entry name" value="Histone H3 K4-specific methyltransferase SET7/9 N-terminal domain"/>
    <property type="match status" value="3"/>
</dbReference>
<evidence type="ECO:0000256" key="2">
    <source>
        <dbReference type="SAM" id="MobiDB-lite"/>
    </source>
</evidence>
<dbReference type="GO" id="GO:0008233">
    <property type="term" value="F:peptidase activity"/>
    <property type="evidence" value="ECO:0007669"/>
    <property type="project" value="InterPro"/>
</dbReference>
<evidence type="ECO:0000313" key="5">
    <source>
        <dbReference type="Proteomes" id="UP000441404"/>
    </source>
</evidence>
<dbReference type="EMBL" id="WIWI01000024">
    <property type="protein sequence ID" value="MQT89591.1"/>
    <property type="molecule type" value="Genomic_DNA"/>
</dbReference>
<dbReference type="OrthoDB" id="345222at2"/>
<organism evidence="4 6">
    <name type="scientific">Pseudomonas helleri</name>
    <dbReference type="NCBI Taxonomy" id="1608996"/>
    <lineage>
        <taxon>Bacteria</taxon>
        <taxon>Pseudomonadati</taxon>
        <taxon>Pseudomonadota</taxon>
        <taxon>Gammaproteobacteria</taxon>
        <taxon>Pseudomonadales</taxon>
        <taxon>Pseudomonadaceae</taxon>
        <taxon>Pseudomonas</taxon>
    </lineage>
</organism>
<dbReference type="PROSITE" id="PS51257">
    <property type="entry name" value="PROKAR_LIPOPROTEIN"/>
    <property type="match status" value="1"/>
</dbReference>
<dbReference type="Gene3D" id="2.20.110.10">
    <property type="entry name" value="Histone H3 K4-specific methyltransferase SET7/9 N-terminal domain"/>
    <property type="match status" value="4"/>
</dbReference>
<dbReference type="InterPro" id="IPR003409">
    <property type="entry name" value="MORN"/>
</dbReference>
<evidence type="ECO:0000313" key="6">
    <source>
        <dbReference type="Proteomes" id="UP000489190"/>
    </source>
</evidence>
<dbReference type="PANTHER" id="PTHR23084:SF263">
    <property type="entry name" value="MORN REPEAT-CONTAINING PROTEIN 1"/>
    <property type="match status" value="1"/>
</dbReference>
<name>A0A0J6IFT2_9PSED</name>
<dbReference type="STRING" id="1608996.TU84_05040"/>
<dbReference type="Proteomes" id="UP000489190">
    <property type="component" value="Unassembled WGS sequence"/>
</dbReference>
<evidence type="ECO:0000256" key="1">
    <source>
        <dbReference type="ARBA" id="ARBA00022737"/>
    </source>
</evidence>
<dbReference type="GeneID" id="97252302"/>
<protein>
    <submittedName>
        <fullName evidence="4">Peptidase C13</fullName>
    </submittedName>
</protein>
<dbReference type="InterPro" id="IPR029030">
    <property type="entry name" value="Caspase-like_dom_sf"/>
</dbReference>
<comment type="caution">
    <text evidence="4">The sequence shown here is derived from an EMBL/GenBank/DDBJ whole genome shotgun (WGS) entry which is preliminary data.</text>
</comment>
<dbReference type="AlphaFoldDB" id="A0A0J6IFT2"/>
<dbReference type="SUPFAM" id="SSF52129">
    <property type="entry name" value="Caspase-like"/>
    <property type="match status" value="1"/>
</dbReference>
<dbReference type="RefSeq" id="WP_048367661.1">
    <property type="nucleotide sequence ID" value="NZ_CP174501.1"/>
</dbReference>
<dbReference type="PANTHER" id="PTHR23084">
    <property type="entry name" value="PHOSPHATIDYLINOSITOL-4-PHOSPHATE 5-KINASE RELATED"/>
    <property type="match status" value="1"/>
</dbReference>
<dbReference type="EMBL" id="WIWJ01000003">
    <property type="protein sequence ID" value="MQT45525.1"/>
    <property type="molecule type" value="Genomic_DNA"/>
</dbReference>
<proteinExistence type="predicted"/>
<evidence type="ECO:0000313" key="3">
    <source>
        <dbReference type="EMBL" id="MQT45525.1"/>
    </source>
</evidence>
<dbReference type="InterPro" id="IPR001096">
    <property type="entry name" value="Peptidase_C13"/>
</dbReference>
<evidence type="ECO:0000313" key="4">
    <source>
        <dbReference type="EMBL" id="MQT89591.1"/>
    </source>
</evidence>
<dbReference type="Pfam" id="PF02493">
    <property type="entry name" value="MORN"/>
    <property type="match status" value="10"/>
</dbReference>
<dbReference type="SMART" id="SM00698">
    <property type="entry name" value="MORN"/>
    <property type="match status" value="11"/>
</dbReference>
<keyword evidence="1" id="KW-0677">Repeat</keyword>
<dbReference type="GO" id="GO:0006508">
    <property type="term" value="P:proteolysis"/>
    <property type="evidence" value="ECO:0007669"/>
    <property type="project" value="InterPro"/>
</dbReference>